<sequence length="195" mass="21773">MRATTFEPIELTAQQFLGLFEHRLTWRYMSLVFVILIAADPSGLAGRLPAGLFLLAWFAAFLLYLFLQAALIVALAAIRQVMPRPAVYWPLISLFSFAPTLLAVEAGISFFAGDVLRPLLLERMLYIAITVILFETIYMRFVLPRVLTPEPAELAEPAPRAQPQARRRSAAARTRTVPSVCCMWAASPSRSTRCS</sequence>
<dbReference type="RefSeq" id="WP_076703618.1">
    <property type="nucleotide sequence ID" value="NZ_CP015093.1"/>
</dbReference>
<feature type="transmembrane region" description="Helical" evidence="1">
    <location>
        <begin position="87"/>
        <end position="112"/>
    </location>
</feature>
<dbReference type="STRING" id="1250539.Ga0080574_TMP3956"/>
<feature type="transmembrane region" description="Helical" evidence="1">
    <location>
        <begin position="52"/>
        <end position="75"/>
    </location>
</feature>
<feature type="transmembrane region" description="Helical" evidence="1">
    <location>
        <begin position="28"/>
        <end position="46"/>
    </location>
</feature>
<evidence type="ECO:0000313" key="2">
    <source>
        <dbReference type="EMBL" id="APZ54290.1"/>
    </source>
</evidence>
<protein>
    <submittedName>
        <fullName evidence="2">Uncharacterized protein</fullName>
    </submittedName>
</protein>
<proteinExistence type="predicted"/>
<evidence type="ECO:0000256" key="1">
    <source>
        <dbReference type="SAM" id="Phobius"/>
    </source>
</evidence>
<reference evidence="2 3" key="1">
    <citation type="submission" date="2016-04" db="EMBL/GenBank/DDBJ databases">
        <title>Deep-sea bacteria in the southern Pacific.</title>
        <authorList>
            <person name="Tang K."/>
        </authorList>
    </citation>
    <scope>NUCLEOTIDE SEQUENCE [LARGE SCALE GENOMIC DNA]</scope>
    <source>
        <strain evidence="2 3">JLT2014</strain>
    </source>
</reference>
<dbReference type="Proteomes" id="UP000187059">
    <property type="component" value="Chromosome"/>
</dbReference>
<keyword evidence="3" id="KW-1185">Reference proteome</keyword>
<accession>A0A1P8UY24</accession>
<keyword evidence="1" id="KW-0472">Membrane</keyword>
<keyword evidence="1" id="KW-0812">Transmembrane</keyword>
<name>A0A1P8UY24_9RHOB</name>
<gene>
    <name evidence="2" type="ORF">Ga0080574_TMP3956</name>
</gene>
<keyword evidence="1" id="KW-1133">Transmembrane helix</keyword>
<dbReference type="AlphaFoldDB" id="A0A1P8UY24"/>
<organism evidence="2 3">
    <name type="scientific">Salipiger abyssi</name>
    <dbReference type="NCBI Taxonomy" id="1250539"/>
    <lineage>
        <taxon>Bacteria</taxon>
        <taxon>Pseudomonadati</taxon>
        <taxon>Pseudomonadota</taxon>
        <taxon>Alphaproteobacteria</taxon>
        <taxon>Rhodobacterales</taxon>
        <taxon>Roseobacteraceae</taxon>
        <taxon>Salipiger</taxon>
    </lineage>
</organism>
<dbReference type="KEGG" id="paby:Ga0080574_TMP3956"/>
<dbReference type="EMBL" id="CP015093">
    <property type="protein sequence ID" value="APZ54290.1"/>
    <property type="molecule type" value="Genomic_DNA"/>
</dbReference>
<feature type="transmembrane region" description="Helical" evidence="1">
    <location>
        <begin position="124"/>
        <end position="143"/>
    </location>
</feature>
<evidence type="ECO:0000313" key="3">
    <source>
        <dbReference type="Proteomes" id="UP000187059"/>
    </source>
</evidence>